<protein>
    <submittedName>
        <fullName evidence="2">Uncharacterized protein</fullName>
    </submittedName>
</protein>
<dbReference type="Proteomes" id="UP001152561">
    <property type="component" value="Unassembled WGS sequence"/>
</dbReference>
<gene>
    <name evidence="2" type="ORF">K7X08_000902</name>
</gene>
<dbReference type="EMBL" id="JAJAGQ010000004">
    <property type="protein sequence ID" value="KAJ8564442.1"/>
    <property type="molecule type" value="Genomic_DNA"/>
</dbReference>
<proteinExistence type="predicted"/>
<accession>A0A9Q1RMW2</accession>
<organism evidence="2 3">
    <name type="scientific">Anisodus acutangulus</name>
    <dbReference type="NCBI Taxonomy" id="402998"/>
    <lineage>
        <taxon>Eukaryota</taxon>
        <taxon>Viridiplantae</taxon>
        <taxon>Streptophyta</taxon>
        <taxon>Embryophyta</taxon>
        <taxon>Tracheophyta</taxon>
        <taxon>Spermatophyta</taxon>
        <taxon>Magnoliopsida</taxon>
        <taxon>eudicotyledons</taxon>
        <taxon>Gunneridae</taxon>
        <taxon>Pentapetalae</taxon>
        <taxon>asterids</taxon>
        <taxon>lamiids</taxon>
        <taxon>Solanales</taxon>
        <taxon>Solanaceae</taxon>
        <taxon>Solanoideae</taxon>
        <taxon>Hyoscyameae</taxon>
        <taxon>Anisodus</taxon>
    </lineage>
</organism>
<feature type="compositionally biased region" description="Basic and acidic residues" evidence="1">
    <location>
        <begin position="91"/>
        <end position="102"/>
    </location>
</feature>
<comment type="caution">
    <text evidence="2">The sequence shown here is derived from an EMBL/GenBank/DDBJ whole genome shotgun (WGS) entry which is preliminary data.</text>
</comment>
<dbReference type="AlphaFoldDB" id="A0A9Q1RMW2"/>
<sequence length="102" mass="11122">MTLTSKVTEQIDSDGIESPVTELEKESLVVDMGSVLSALTQPREDVGELRLRGGIITTNPALDKVINLAVVVSIMRLTSDDSPPPTRGKRPYYDDDKEDFGS</sequence>
<reference evidence="3" key="1">
    <citation type="journal article" date="2023" name="Proc. Natl. Acad. Sci. U.S.A.">
        <title>Genomic and structural basis for evolution of tropane alkaloid biosynthesis.</title>
        <authorList>
            <person name="Wanga Y.-J."/>
            <person name="Taina T."/>
            <person name="Yua J.-Y."/>
            <person name="Lia J."/>
            <person name="Xua B."/>
            <person name="Chenc J."/>
            <person name="D'Auriad J.C."/>
            <person name="Huanga J.-P."/>
            <person name="Huanga S.-X."/>
        </authorList>
    </citation>
    <scope>NUCLEOTIDE SEQUENCE [LARGE SCALE GENOMIC DNA]</scope>
    <source>
        <strain evidence="3">cv. KIB-2019</strain>
    </source>
</reference>
<evidence type="ECO:0000313" key="3">
    <source>
        <dbReference type="Proteomes" id="UP001152561"/>
    </source>
</evidence>
<feature type="region of interest" description="Disordered" evidence="1">
    <location>
        <begin position="78"/>
        <end position="102"/>
    </location>
</feature>
<evidence type="ECO:0000313" key="2">
    <source>
        <dbReference type="EMBL" id="KAJ8564442.1"/>
    </source>
</evidence>
<name>A0A9Q1RMW2_9SOLA</name>
<evidence type="ECO:0000256" key="1">
    <source>
        <dbReference type="SAM" id="MobiDB-lite"/>
    </source>
</evidence>
<keyword evidence="3" id="KW-1185">Reference proteome</keyword>